<dbReference type="OrthoDB" id="7428787at2"/>
<accession>M2U8G2</accession>
<keyword evidence="3" id="KW-1185">Reference proteome</keyword>
<comment type="caution">
    <text evidence="2">The sequence shown here is derived from an EMBL/GenBank/DDBJ whole genome shotgun (WGS) entry which is preliminary data.</text>
</comment>
<gene>
    <name evidence="2" type="ORF">C725_0192</name>
</gene>
<evidence type="ECO:0000313" key="2">
    <source>
        <dbReference type="EMBL" id="EMD84262.1"/>
    </source>
</evidence>
<evidence type="ECO:0008006" key="4">
    <source>
        <dbReference type="Google" id="ProtNLM"/>
    </source>
</evidence>
<sequence length="111" mass="11647">MMRTAILAAGIAAAAATGVSAQQQGEPTQEQLETAVKHFRIIGGAMQVEEVPGEMKNALFGCIYSAPFREISEKATAVIEANDQLSVDNNQHVLMALAAVCGFKPQAGSDN</sequence>
<evidence type="ECO:0000313" key="3">
    <source>
        <dbReference type="Proteomes" id="UP000011717"/>
    </source>
</evidence>
<feature type="chain" id="PRO_5004027075" description="DUF732 domain-containing protein" evidence="1">
    <location>
        <begin position="22"/>
        <end position="111"/>
    </location>
</feature>
<keyword evidence="1" id="KW-0732">Signal</keyword>
<proteinExistence type="predicted"/>
<dbReference type="Proteomes" id="UP000011717">
    <property type="component" value="Unassembled WGS sequence"/>
</dbReference>
<organism evidence="2 3">
    <name type="scientific">Pacificimonas flava</name>
    <dbReference type="NCBI Taxonomy" id="1234595"/>
    <lineage>
        <taxon>Bacteria</taxon>
        <taxon>Pseudomonadati</taxon>
        <taxon>Pseudomonadota</taxon>
        <taxon>Alphaproteobacteria</taxon>
        <taxon>Sphingomonadales</taxon>
        <taxon>Sphingosinicellaceae</taxon>
        <taxon>Pacificimonas</taxon>
    </lineage>
</organism>
<dbReference type="RefSeq" id="WP_008599577.1">
    <property type="nucleotide sequence ID" value="NZ_AMRV01000001.1"/>
</dbReference>
<dbReference type="AlphaFoldDB" id="M2U8G2"/>
<evidence type="ECO:0000256" key="1">
    <source>
        <dbReference type="SAM" id="SignalP"/>
    </source>
</evidence>
<protein>
    <recommendedName>
        <fullName evidence="4">DUF732 domain-containing protein</fullName>
    </recommendedName>
</protein>
<feature type="signal peptide" evidence="1">
    <location>
        <begin position="1"/>
        <end position="21"/>
    </location>
</feature>
<reference evidence="2 3" key="1">
    <citation type="journal article" date="2013" name="Genome Announc.">
        <title>Draft Genome Sequence of Strain JLT2015T, Belonging to the Family Sphingomonadaceae of the Alphaproteobacteria.</title>
        <authorList>
            <person name="Tang K."/>
            <person name="Liu K."/>
            <person name="Li S."/>
            <person name="Jiao N."/>
        </authorList>
    </citation>
    <scope>NUCLEOTIDE SEQUENCE [LARGE SCALE GENOMIC DNA]</scope>
    <source>
        <strain evidence="2 3">JLT2015</strain>
    </source>
</reference>
<dbReference type="EMBL" id="AMRV01000001">
    <property type="protein sequence ID" value="EMD84262.1"/>
    <property type="molecule type" value="Genomic_DNA"/>
</dbReference>
<name>M2U8G2_9SPHN</name>